<accession>H1V249</accession>
<evidence type="ECO:0000256" key="1">
    <source>
        <dbReference type="SAM" id="MobiDB-lite"/>
    </source>
</evidence>
<dbReference type="HOGENOM" id="CLU_1457770_0_0_1"/>
<evidence type="ECO:0000313" key="2">
    <source>
        <dbReference type="EMBL" id="CCF34301.1"/>
    </source>
</evidence>
<proteinExistence type="predicted"/>
<feature type="compositionally biased region" description="Basic residues" evidence="1">
    <location>
        <begin position="31"/>
        <end position="42"/>
    </location>
</feature>
<evidence type="ECO:0000313" key="3">
    <source>
        <dbReference type="Proteomes" id="UP000007174"/>
    </source>
</evidence>
<protein>
    <submittedName>
        <fullName evidence="2">Uncharacterized protein</fullName>
    </submittedName>
</protein>
<dbReference type="AlphaFoldDB" id="H1V249"/>
<name>H1V249_COLHI</name>
<feature type="compositionally biased region" description="Polar residues" evidence="1">
    <location>
        <begin position="1"/>
        <end position="13"/>
    </location>
</feature>
<organism evidence="2 3">
    <name type="scientific">Colletotrichum higginsianum (strain IMI 349063)</name>
    <name type="common">Crucifer anthracnose fungus</name>
    <dbReference type="NCBI Taxonomy" id="759273"/>
    <lineage>
        <taxon>Eukaryota</taxon>
        <taxon>Fungi</taxon>
        <taxon>Dikarya</taxon>
        <taxon>Ascomycota</taxon>
        <taxon>Pezizomycotina</taxon>
        <taxon>Sordariomycetes</taxon>
        <taxon>Hypocreomycetidae</taxon>
        <taxon>Glomerellales</taxon>
        <taxon>Glomerellaceae</taxon>
        <taxon>Colletotrichum</taxon>
        <taxon>Colletotrichum destructivum species complex</taxon>
    </lineage>
</organism>
<sequence>TTSLGGIDGSTNETEGKKEPPPPQIGGALKIRLRSHKGHRRAGGTNRVGSDGEDDDNEITVKTHQSSAVSSCLGGTGGWGLGVFLDPAGRVESQRAKRRSLLSLAIVLLRNWLGCSVKEWITGECVVDQLKRWRLWRASVQLRVEAVCVSLSGLVPRAAADLRIGLENNSSGLGGERRRQRPSQIL</sequence>
<dbReference type="EMBL" id="CACQ02001089">
    <property type="protein sequence ID" value="CCF34301.1"/>
    <property type="molecule type" value="Genomic_DNA"/>
</dbReference>
<reference evidence="3" key="1">
    <citation type="journal article" date="2012" name="Nat. Genet.">
        <title>Lifestyle transitions in plant pathogenic Colletotrichum fungi deciphered by genome and transcriptome analyses.</title>
        <authorList>
            <person name="O'Connell R.J."/>
            <person name="Thon M.R."/>
            <person name="Hacquard S."/>
            <person name="Amyotte S.G."/>
            <person name="Kleemann J."/>
            <person name="Torres M.F."/>
            <person name="Damm U."/>
            <person name="Buiate E.A."/>
            <person name="Epstein L."/>
            <person name="Alkan N."/>
            <person name="Altmueller J."/>
            <person name="Alvarado-Balderrama L."/>
            <person name="Bauser C.A."/>
            <person name="Becker C."/>
            <person name="Birren B.W."/>
            <person name="Chen Z."/>
            <person name="Choi J."/>
            <person name="Crouch J.A."/>
            <person name="Duvick J.P."/>
            <person name="Farman M.A."/>
            <person name="Gan P."/>
            <person name="Heiman D."/>
            <person name="Henrissat B."/>
            <person name="Howard R.J."/>
            <person name="Kabbage M."/>
            <person name="Koch C."/>
            <person name="Kracher B."/>
            <person name="Kubo Y."/>
            <person name="Law A.D."/>
            <person name="Lebrun M.-H."/>
            <person name="Lee Y.-H."/>
            <person name="Miyara I."/>
            <person name="Moore N."/>
            <person name="Neumann U."/>
            <person name="Nordstroem K."/>
            <person name="Panaccione D.G."/>
            <person name="Panstruga R."/>
            <person name="Place M."/>
            <person name="Proctor R.H."/>
            <person name="Prusky D."/>
            <person name="Rech G."/>
            <person name="Reinhardt R."/>
            <person name="Rollins J.A."/>
            <person name="Rounsley S."/>
            <person name="Schardl C.L."/>
            <person name="Schwartz D.C."/>
            <person name="Shenoy N."/>
            <person name="Shirasu K."/>
            <person name="Sikhakolli U.R."/>
            <person name="Stueber K."/>
            <person name="Sukno S.A."/>
            <person name="Sweigard J.A."/>
            <person name="Takano Y."/>
            <person name="Takahara H."/>
            <person name="Trail F."/>
            <person name="van der Does H.C."/>
            <person name="Voll L.M."/>
            <person name="Will I."/>
            <person name="Young S."/>
            <person name="Zeng Q."/>
            <person name="Zhang J."/>
            <person name="Zhou S."/>
            <person name="Dickman M.B."/>
            <person name="Schulze-Lefert P."/>
            <person name="Ver Loren van Themaat E."/>
            <person name="Ma L.-J."/>
            <person name="Vaillancourt L.J."/>
        </authorList>
    </citation>
    <scope>NUCLEOTIDE SEQUENCE [LARGE SCALE GENOMIC DNA]</scope>
    <source>
        <strain evidence="3">IMI 349063</strain>
    </source>
</reference>
<feature type="region of interest" description="Disordered" evidence="1">
    <location>
        <begin position="1"/>
        <end position="57"/>
    </location>
</feature>
<gene>
    <name evidence="2" type="ORF">CH063_06327</name>
</gene>
<feature type="non-terminal residue" evidence="2">
    <location>
        <position position="1"/>
    </location>
</feature>
<dbReference type="Proteomes" id="UP000007174">
    <property type="component" value="Unassembled WGS sequence"/>
</dbReference>